<dbReference type="Proteomes" id="UP000184383">
    <property type="component" value="Unassembled WGS sequence"/>
</dbReference>
<accession>A0A1L9RYW3</accession>
<dbReference type="RefSeq" id="XP_040693778.1">
    <property type="nucleotide sequence ID" value="XM_040833787.1"/>
</dbReference>
<evidence type="ECO:0000313" key="2">
    <source>
        <dbReference type="Proteomes" id="UP000184383"/>
    </source>
</evidence>
<reference evidence="2" key="1">
    <citation type="journal article" date="2017" name="Genome Biol.">
        <title>Comparative genomics reveals high biological diversity and specific adaptations in the industrially and medically important fungal genus Aspergillus.</title>
        <authorList>
            <person name="de Vries R.P."/>
            <person name="Riley R."/>
            <person name="Wiebenga A."/>
            <person name="Aguilar-Osorio G."/>
            <person name="Amillis S."/>
            <person name="Uchima C.A."/>
            <person name="Anderluh G."/>
            <person name="Asadollahi M."/>
            <person name="Askin M."/>
            <person name="Barry K."/>
            <person name="Battaglia E."/>
            <person name="Bayram O."/>
            <person name="Benocci T."/>
            <person name="Braus-Stromeyer S.A."/>
            <person name="Caldana C."/>
            <person name="Canovas D."/>
            <person name="Cerqueira G.C."/>
            <person name="Chen F."/>
            <person name="Chen W."/>
            <person name="Choi C."/>
            <person name="Clum A."/>
            <person name="Dos Santos R.A."/>
            <person name="Damasio A.R."/>
            <person name="Diallinas G."/>
            <person name="Emri T."/>
            <person name="Fekete E."/>
            <person name="Flipphi M."/>
            <person name="Freyberg S."/>
            <person name="Gallo A."/>
            <person name="Gournas C."/>
            <person name="Habgood R."/>
            <person name="Hainaut M."/>
            <person name="Harispe M.L."/>
            <person name="Henrissat B."/>
            <person name="Hilden K.S."/>
            <person name="Hope R."/>
            <person name="Hossain A."/>
            <person name="Karabika E."/>
            <person name="Karaffa L."/>
            <person name="Karanyi Z."/>
            <person name="Krasevec N."/>
            <person name="Kuo A."/>
            <person name="Kusch H."/>
            <person name="LaButti K."/>
            <person name="Lagendijk E.L."/>
            <person name="Lapidus A."/>
            <person name="Levasseur A."/>
            <person name="Lindquist E."/>
            <person name="Lipzen A."/>
            <person name="Logrieco A.F."/>
            <person name="MacCabe A."/>
            <person name="Maekelae M.R."/>
            <person name="Malavazi I."/>
            <person name="Melin P."/>
            <person name="Meyer V."/>
            <person name="Mielnichuk N."/>
            <person name="Miskei M."/>
            <person name="Molnar A.P."/>
            <person name="Mule G."/>
            <person name="Ngan C.Y."/>
            <person name="Orejas M."/>
            <person name="Orosz E."/>
            <person name="Ouedraogo J.P."/>
            <person name="Overkamp K.M."/>
            <person name="Park H.-S."/>
            <person name="Perrone G."/>
            <person name="Piumi F."/>
            <person name="Punt P.J."/>
            <person name="Ram A.F."/>
            <person name="Ramon A."/>
            <person name="Rauscher S."/>
            <person name="Record E."/>
            <person name="Riano-Pachon D.M."/>
            <person name="Robert V."/>
            <person name="Roehrig J."/>
            <person name="Ruller R."/>
            <person name="Salamov A."/>
            <person name="Salih N.S."/>
            <person name="Samson R.A."/>
            <person name="Sandor E."/>
            <person name="Sanguinetti M."/>
            <person name="Schuetze T."/>
            <person name="Sepcic K."/>
            <person name="Shelest E."/>
            <person name="Sherlock G."/>
            <person name="Sophianopoulou V."/>
            <person name="Squina F.M."/>
            <person name="Sun H."/>
            <person name="Susca A."/>
            <person name="Todd R.B."/>
            <person name="Tsang A."/>
            <person name="Unkles S.E."/>
            <person name="van de Wiele N."/>
            <person name="van Rossen-Uffink D."/>
            <person name="Oliveira J.V."/>
            <person name="Vesth T.C."/>
            <person name="Visser J."/>
            <person name="Yu J.-H."/>
            <person name="Zhou M."/>
            <person name="Andersen M.R."/>
            <person name="Archer D.B."/>
            <person name="Baker S.E."/>
            <person name="Benoit I."/>
            <person name="Brakhage A.A."/>
            <person name="Braus G.H."/>
            <person name="Fischer R."/>
            <person name="Frisvad J.C."/>
            <person name="Goldman G.H."/>
            <person name="Houbraken J."/>
            <person name="Oakley B."/>
            <person name="Pocsi I."/>
            <person name="Scazzocchio C."/>
            <person name="Seiboth B."/>
            <person name="vanKuyk P.A."/>
            <person name="Wortman J."/>
            <person name="Dyer P.S."/>
            <person name="Grigoriev I.V."/>
        </authorList>
    </citation>
    <scope>NUCLEOTIDE SEQUENCE [LARGE SCALE GENOMIC DNA]</scope>
    <source>
        <strain evidence="2">DTO 134E9</strain>
    </source>
</reference>
<dbReference type="EMBL" id="KV878209">
    <property type="protein sequence ID" value="OJJ40102.1"/>
    <property type="molecule type" value="Genomic_DNA"/>
</dbReference>
<dbReference type="VEuPathDB" id="FungiDB:ASPWEDRAFT_33437"/>
<evidence type="ECO:0000313" key="1">
    <source>
        <dbReference type="EMBL" id="OJJ40102.1"/>
    </source>
</evidence>
<dbReference type="AlphaFoldDB" id="A0A1L9RYW3"/>
<gene>
    <name evidence="1" type="ORF">ASPWEDRAFT_33437</name>
</gene>
<proteinExistence type="predicted"/>
<organism evidence="1 2">
    <name type="scientific">Aspergillus wentii DTO 134E9</name>
    <dbReference type="NCBI Taxonomy" id="1073089"/>
    <lineage>
        <taxon>Eukaryota</taxon>
        <taxon>Fungi</taxon>
        <taxon>Dikarya</taxon>
        <taxon>Ascomycota</taxon>
        <taxon>Pezizomycotina</taxon>
        <taxon>Eurotiomycetes</taxon>
        <taxon>Eurotiomycetidae</taxon>
        <taxon>Eurotiales</taxon>
        <taxon>Aspergillaceae</taxon>
        <taxon>Aspergillus</taxon>
        <taxon>Aspergillus subgen. Cremei</taxon>
    </lineage>
</organism>
<dbReference type="GeneID" id="63749635"/>
<name>A0A1L9RYW3_ASPWE</name>
<protein>
    <submittedName>
        <fullName evidence="1">Uncharacterized protein</fullName>
    </submittedName>
</protein>
<dbReference type="OrthoDB" id="5350472at2759"/>
<sequence>MTQTPAPPGWSCNERDLDTEDYWSANGDGQAMVQEYGLGKAVPIMCRTGGDVLILIEAGSKLYLWNPIDQCLWEITQKGSREKIVGMIGEPDGIINLEKELAKPK</sequence>
<keyword evidence="2" id="KW-1185">Reference proteome</keyword>